<evidence type="ECO:0008006" key="4">
    <source>
        <dbReference type="Google" id="ProtNLM"/>
    </source>
</evidence>
<evidence type="ECO:0000313" key="2">
    <source>
        <dbReference type="EMBL" id="SDW31698.1"/>
    </source>
</evidence>
<protein>
    <recommendedName>
        <fullName evidence="4">DUF1127 domain-containing protein</fullName>
    </recommendedName>
</protein>
<feature type="region of interest" description="Disordered" evidence="1">
    <location>
        <begin position="1"/>
        <end position="25"/>
    </location>
</feature>
<proteinExistence type="predicted"/>
<dbReference type="RefSeq" id="WP_092567965.1">
    <property type="nucleotide sequence ID" value="NZ_BMXH01000001.1"/>
</dbReference>
<gene>
    <name evidence="2" type="ORF">SAMN05443545_101578</name>
</gene>
<dbReference type="EMBL" id="FNNI01000001">
    <property type="protein sequence ID" value="SDW31698.1"/>
    <property type="molecule type" value="Genomic_DNA"/>
</dbReference>
<accession>A0A1H2SJJ7</accession>
<sequence length="113" mass="13510">MSQHEPMRRLQLVADKPRKPPEPDFYMPAMPPLELISKLEHWWHMYRRRRQFRQRFLPLLAHDDHVLEDIGHHRSDILWASQLPLNIDALHALSACREMRKTDPLSSSQSISR</sequence>
<dbReference type="AlphaFoldDB" id="A0A1H2SJJ7"/>
<evidence type="ECO:0000313" key="3">
    <source>
        <dbReference type="Proteomes" id="UP000198500"/>
    </source>
</evidence>
<name>A0A1H2SJJ7_9GAMM</name>
<dbReference type="Proteomes" id="UP000198500">
    <property type="component" value="Unassembled WGS sequence"/>
</dbReference>
<keyword evidence="3" id="KW-1185">Reference proteome</keyword>
<organism evidence="2 3">
    <name type="scientific">Aidingimonas halophila</name>
    <dbReference type="NCBI Taxonomy" id="574349"/>
    <lineage>
        <taxon>Bacteria</taxon>
        <taxon>Pseudomonadati</taxon>
        <taxon>Pseudomonadota</taxon>
        <taxon>Gammaproteobacteria</taxon>
        <taxon>Oceanospirillales</taxon>
        <taxon>Halomonadaceae</taxon>
        <taxon>Aidingimonas</taxon>
    </lineage>
</organism>
<evidence type="ECO:0000256" key="1">
    <source>
        <dbReference type="SAM" id="MobiDB-lite"/>
    </source>
</evidence>
<dbReference type="OrthoDB" id="6173366at2"/>
<reference evidence="2 3" key="1">
    <citation type="submission" date="2016-10" db="EMBL/GenBank/DDBJ databases">
        <authorList>
            <person name="de Groot N.N."/>
        </authorList>
    </citation>
    <scope>NUCLEOTIDE SEQUENCE [LARGE SCALE GENOMIC DNA]</scope>
    <source>
        <strain evidence="2 3">DSM 19219</strain>
    </source>
</reference>